<dbReference type="PANTHER" id="PTHR43685">
    <property type="entry name" value="GLYCOSYLTRANSFERASE"/>
    <property type="match status" value="1"/>
</dbReference>
<dbReference type="RefSeq" id="WP_143896838.1">
    <property type="nucleotide sequence ID" value="NZ_VJND01000021.1"/>
</dbReference>
<dbReference type="GO" id="GO:0016757">
    <property type="term" value="F:glycosyltransferase activity"/>
    <property type="evidence" value="ECO:0007669"/>
    <property type="project" value="UniProtKB-KW"/>
</dbReference>
<reference evidence="3 4" key="1">
    <citation type="submission" date="2019-07" db="EMBL/GenBank/DDBJ databases">
        <title>Tepidimonas sediminis YIM 72259 draft genome.</title>
        <authorList>
            <person name="Da Costa M.S."/>
            <person name="Froufe H.J.C."/>
            <person name="Egas C."/>
            <person name="Albuquerque L."/>
        </authorList>
    </citation>
    <scope>NUCLEOTIDE SEQUENCE [LARGE SCALE GENOMIC DNA]</scope>
    <source>
        <strain evidence="3 4">YIM 72259</strain>
    </source>
</reference>
<evidence type="ECO:0000313" key="3">
    <source>
        <dbReference type="EMBL" id="TSE22749.1"/>
    </source>
</evidence>
<keyword evidence="4" id="KW-1185">Reference proteome</keyword>
<keyword evidence="1" id="KW-0472">Membrane</keyword>
<dbReference type="EC" id="2.4.-.-" evidence="3"/>
<dbReference type="InterPro" id="IPR050834">
    <property type="entry name" value="Glycosyltransf_2"/>
</dbReference>
<keyword evidence="1" id="KW-0812">Transmembrane</keyword>
<comment type="caution">
    <text evidence="3">The sequence shown here is derived from an EMBL/GenBank/DDBJ whole genome shotgun (WGS) entry which is preliminary data.</text>
</comment>
<dbReference type="OrthoDB" id="433681at2"/>
<sequence>MTSVRPKISIITVTLNNSTGLQRVIDSIRAQTYKNIELIVVDGGSSDSTNEIIKKNGDIIKKSISEKDKGIFDAMNKGLSMASGDWILFLNAGDVFCDNFVLERASSWLKDREVNYYGVAEIAYEGQVLYRKPGANKPLRLEKSLPIHQAVFVSKKYAYMGYDESFKICGDTLYLQNLIKISEFVFIPLDVVRFELGGISSWYEDVRHFRRHVKERVKVSRLLGRRANVLYIYVQLLIKLFLMRLFSKKNYFKLMSYVAKIREVV</sequence>
<dbReference type="InterPro" id="IPR001173">
    <property type="entry name" value="Glyco_trans_2-like"/>
</dbReference>
<proteinExistence type="predicted"/>
<keyword evidence="3" id="KW-0808">Transferase</keyword>
<dbReference type="Pfam" id="PF00535">
    <property type="entry name" value="Glycos_transf_2"/>
    <property type="match status" value="1"/>
</dbReference>
<dbReference type="PANTHER" id="PTHR43685:SF2">
    <property type="entry name" value="GLYCOSYLTRANSFERASE 2-LIKE DOMAIN-CONTAINING PROTEIN"/>
    <property type="match status" value="1"/>
</dbReference>
<keyword evidence="1" id="KW-1133">Transmembrane helix</keyword>
<dbReference type="SUPFAM" id="SSF53448">
    <property type="entry name" value="Nucleotide-diphospho-sugar transferases"/>
    <property type="match status" value="1"/>
</dbReference>
<dbReference type="Proteomes" id="UP000320225">
    <property type="component" value="Unassembled WGS sequence"/>
</dbReference>
<evidence type="ECO:0000259" key="2">
    <source>
        <dbReference type="Pfam" id="PF00535"/>
    </source>
</evidence>
<name>A0A554WGS4_9BURK</name>
<keyword evidence="3" id="KW-0328">Glycosyltransferase</keyword>
<organism evidence="3 4">
    <name type="scientific">Tepidimonas sediminis</name>
    <dbReference type="NCBI Taxonomy" id="2588941"/>
    <lineage>
        <taxon>Bacteria</taxon>
        <taxon>Pseudomonadati</taxon>
        <taxon>Pseudomonadota</taxon>
        <taxon>Betaproteobacteria</taxon>
        <taxon>Burkholderiales</taxon>
        <taxon>Tepidimonas</taxon>
    </lineage>
</organism>
<accession>A0A554WGS4</accession>
<dbReference type="CDD" id="cd06433">
    <property type="entry name" value="GT_2_WfgS_like"/>
    <property type="match status" value="1"/>
</dbReference>
<evidence type="ECO:0000256" key="1">
    <source>
        <dbReference type="SAM" id="Phobius"/>
    </source>
</evidence>
<evidence type="ECO:0000313" key="4">
    <source>
        <dbReference type="Proteomes" id="UP000320225"/>
    </source>
</evidence>
<dbReference type="AlphaFoldDB" id="A0A554WGS4"/>
<feature type="transmembrane region" description="Helical" evidence="1">
    <location>
        <begin position="230"/>
        <end position="247"/>
    </location>
</feature>
<gene>
    <name evidence="3" type="ORF">Tsedi_02333</name>
</gene>
<dbReference type="EMBL" id="VJND01000021">
    <property type="protein sequence ID" value="TSE22749.1"/>
    <property type="molecule type" value="Genomic_DNA"/>
</dbReference>
<protein>
    <submittedName>
        <fullName evidence="3">Putative glycosyltransferase</fullName>
        <ecNumber evidence="3">2.4.-.-</ecNumber>
    </submittedName>
</protein>
<feature type="domain" description="Glycosyltransferase 2-like" evidence="2">
    <location>
        <begin position="9"/>
        <end position="148"/>
    </location>
</feature>
<dbReference type="Gene3D" id="3.90.550.10">
    <property type="entry name" value="Spore Coat Polysaccharide Biosynthesis Protein SpsA, Chain A"/>
    <property type="match status" value="1"/>
</dbReference>
<dbReference type="InterPro" id="IPR029044">
    <property type="entry name" value="Nucleotide-diphossugar_trans"/>
</dbReference>